<keyword evidence="2" id="KW-1185">Reference proteome</keyword>
<reference evidence="1 2" key="1">
    <citation type="journal article" date="2008" name="Proc. Natl. Acad. Sci. U.S.A.">
        <title>Niche adaptation and genome expansion in the chlorophyll d-producing cyanobacterium Acaryochloris marina.</title>
        <authorList>
            <person name="Swingley W.D."/>
            <person name="Chen M."/>
            <person name="Cheung P.C."/>
            <person name="Conrad A.L."/>
            <person name="Dejesa L.C."/>
            <person name="Hao J."/>
            <person name="Honchak B.M."/>
            <person name="Karbach L.E."/>
            <person name="Kurdoglu A."/>
            <person name="Lahiri S."/>
            <person name="Mastrian S.D."/>
            <person name="Miyashita H."/>
            <person name="Page L."/>
            <person name="Ramakrishna P."/>
            <person name="Satoh S."/>
            <person name="Sattley W.M."/>
            <person name="Shimada Y."/>
            <person name="Taylor H.L."/>
            <person name="Tomo T."/>
            <person name="Tsuchiya T."/>
            <person name="Wang Z.T."/>
            <person name="Raymond J."/>
            <person name="Mimuro M."/>
            <person name="Blankenship R.E."/>
            <person name="Touchman J.W."/>
        </authorList>
    </citation>
    <scope>NUCLEOTIDE SEQUENCE [LARGE SCALE GENOMIC DNA]</scope>
    <source>
        <strain evidence="2">MBIC 11017</strain>
    </source>
</reference>
<accession>B0CA23</accession>
<evidence type="ECO:0000313" key="1">
    <source>
        <dbReference type="EMBL" id="ABW26610.1"/>
    </source>
</evidence>
<sequence length="110" mass="12525">MAANSLKLHFGTHKAGPQGTHYIWIDPPWEFYGPNGLIADSSYPGDDRFKEWSALFAPINESVLERWTVPDEGGAEFYFSDGYRLTLDAGYEARGDDDWYGHWYAAVRNT</sequence>
<gene>
    <name evidence="1" type="ordered locus">AM1_1586</name>
</gene>
<dbReference type="Proteomes" id="UP000000268">
    <property type="component" value="Chromosome"/>
</dbReference>
<dbReference type="HOGENOM" id="CLU_2165405_0_0_3"/>
<proteinExistence type="predicted"/>
<protein>
    <submittedName>
        <fullName evidence="1">Uncharacterized protein</fullName>
    </submittedName>
</protein>
<dbReference type="EMBL" id="CP000828">
    <property type="protein sequence ID" value="ABW26610.1"/>
    <property type="molecule type" value="Genomic_DNA"/>
</dbReference>
<name>B0CA23_ACAM1</name>
<dbReference type="AlphaFoldDB" id="B0CA23"/>
<organism evidence="1 2">
    <name type="scientific">Acaryochloris marina (strain MBIC 11017)</name>
    <dbReference type="NCBI Taxonomy" id="329726"/>
    <lineage>
        <taxon>Bacteria</taxon>
        <taxon>Bacillati</taxon>
        <taxon>Cyanobacteriota</taxon>
        <taxon>Cyanophyceae</taxon>
        <taxon>Acaryochloridales</taxon>
        <taxon>Acaryochloridaceae</taxon>
        <taxon>Acaryochloris</taxon>
    </lineage>
</organism>
<dbReference type="KEGG" id="amr:AM1_1586"/>
<evidence type="ECO:0000313" key="2">
    <source>
        <dbReference type="Proteomes" id="UP000000268"/>
    </source>
</evidence>